<dbReference type="OrthoDB" id="9789501at2"/>
<evidence type="ECO:0000313" key="3">
    <source>
        <dbReference type="Proteomes" id="UP000006844"/>
    </source>
</evidence>
<dbReference type="RefSeq" id="WP_013566865.1">
    <property type="nucleotide sequence ID" value="NC_014963.1"/>
</dbReference>
<proteinExistence type="predicted"/>
<sequence length="150" mass="16539">MASAKAAEFTIYRMHSSAFAASDSTGAMRAPGRWHSQGTRVVYAAEHISLALLETLIHAGGRKLPPRSLTSITVPATVMVETSKWLDDPASRAFGDLWVKSARTAILRVPSIAVNKLEDNFVLNPAHPDFHKIRFNKPEPFALDPRYLTL</sequence>
<name>E8V0R9_TERSS</name>
<dbReference type="Proteomes" id="UP000006844">
    <property type="component" value="Chromosome"/>
</dbReference>
<keyword evidence="3" id="KW-1185">Reference proteome</keyword>
<feature type="domain" description="RES" evidence="1">
    <location>
        <begin position="21"/>
        <end position="137"/>
    </location>
</feature>
<dbReference type="HOGENOM" id="CLU_133611_0_1_0"/>
<dbReference type="eggNOG" id="COG5654">
    <property type="taxonomic scope" value="Bacteria"/>
</dbReference>
<dbReference type="InterPro" id="IPR014914">
    <property type="entry name" value="RES_dom"/>
</dbReference>
<accession>E8V0R9</accession>
<reference evidence="2 3" key="1">
    <citation type="journal article" date="2012" name="Stand. Genomic Sci.">
        <title>Complete genome sequence of Terriglobus saanensis type strain SP1PR4(T), an Acidobacteria from tundra soil.</title>
        <authorList>
            <person name="Rawat S.R."/>
            <person name="Mannisto M.K."/>
            <person name="Starovoytov V."/>
            <person name="Goodwin L."/>
            <person name="Nolan M."/>
            <person name="Hauser L."/>
            <person name="Land M."/>
            <person name="Davenport K.W."/>
            <person name="Woyke T."/>
            <person name="Haggblom M.M."/>
        </authorList>
    </citation>
    <scope>NUCLEOTIDE SEQUENCE</scope>
    <source>
        <strain evidence="3">ATCC BAA-1853 / DSM 23119 / SP1PR4</strain>
    </source>
</reference>
<protein>
    <submittedName>
        <fullName evidence="2">RES domain protein</fullName>
    </submittedName>
</protein>
<dbReference type="EMBL" id="CP002467">
    <property type="protein sequence ID" value="ADV81132.1"/>
    <property type="molecule type" value="Genomic_DNA"/>
</dbReference>
<gene>
    <name evidence="2" type="ordered locus">AciPR4_0294</name>
</gene>
<evidence type="ECO:0000313" key="2">
    <source>
        <dbReference type="EMBL" id="ADV81132.1"/>
    </source>
</evidence>
<dbReference type="STRING" id="401053.AciPR4_0294"/>
<dbReference type="SMART" id="SM00953">
    <property type="entry name" value="RES"/>
    <property type="match status" value="1"/>
</dbReference>
<dbReference type="Pfam" id="PF08808">
    <property type="entry name" value="RES"/>
    <property type="match status" value="1"/>
</dbReference>
<evidence type="ECO:0000259" key="1">
    <source>
        <dbReference type="SMART" id="SM00953"/>
    </source>
</evidence>
<dbReference type="KEGG" id="tsa:AciPR4_0294"/>
<dbReference type="AlphaFoldDB" id="E8V0R9"/>
<organism evidence="2 3">
    <name type="scientific">Terriglobus saanensis (strain ATCC BAA-1853 / DSM 23119 / SP1PR4)</name>
    <dbReference type="NCBI Taxonomy" id="401053"/>
    <lineage>
        <taxon>Bacteria</taxon>
        <taxon>Pseudomonadati</taxon>
        <taxon>Acidobacteriota</taxon>
        <taxon>Terriglobia</taxon>
        <taxon>Terriglobales</taxon>
        <taxon>Acidobacteriaceae</taxon>
        <taxon>Terriglobus</taxon>
    </lineage>
</organism>